<dbReference type="PROSITE" id="PS51077">
    <property type="entry name" value="HTH_ICLR"/>
    <property type="match status" value="1"/>
</dbReference>
<dbReference type="InterPro" id="IPR029016">
    <property type="entry name" value="GAF-like_dom_sf"/>
</dbReference>
<dbReference type="InterPro" id="IPR050707">
    <property type="entry name" value="HTH_MetabolicPath_Reg"/>
</dbReference>
<reference evidence="6 7" key="1">
    <citation type="submission" date="2023-08" db="EMBL/GenBank/DDBJ databases">
        <title>Functional and genomic diversity of the sorghum phyllosphere microbiome.</title>
        <authorList>
            <person name="Shade A."/>
        </authorList>
    </citation>
    <scope>NUCLEOTIDE SEQUENCE [LARGE SCALE GENOMIC DNA]</scope>
    <source>
        <strain evidence="6 7">SORGH_AS_0919</strain>
    </source>
</reference>
<dbReference type="Proteomes" id="UP001260188">
    <property type="component" value="Unassembled WGS sequence"/>
</dbReference>
<dbReference type="Pfam" id="PF01614">
    <property type="entry name" value="IclR_C"/>
    <property type="match status" value="1"/>
</dbReference>
<protein>
    <submittedName>
        <fullName evidence="6">IclR family acetate operon transcriptional repressor</fullName>
    </submittedName>
</protein>
<evidence type="ECO:0000313" key="7">
    <source>
        <dbReference type="Proteomes" id="UP001260188"/>
    </source>
</evidence>
<dbReference type="InterPro" id="IPR005471">
    <property type="entry name" value="Tscrpt_reg_IclR_N"/>
</dbReference>
<name>A0ABU1I338_9MICO</name>
<keyword evidence="2" id="KW-0238">DNA-binding</keyword>
<dbReference type="SMART" id="SM00346">
    <property type="entry name" value="HTH_ICLR"/>
    <property type="match status" value="1"/>
</dbReference>
<dbReference type="PROSITE" id="PS51078">
    <property type="entry name" value="ICLR_ED"/>
    <property type="match status" value="1"/>
</dbReference>
<gene>
    <name evidence="6" type="ORF">QE367_002498</name>
</gene>
<feature type="domain" description="HTH iclR-type" evidence="4">
    <location>
        <begin position="13"/>
        <end position="74"/>
    </location>
</feature>
<accession>A0ABU1I338</accession>
<dbReference type="InterPro" id="IPR036390">
    <property type="entry name" value="WH_DNA-bd_sf"/>
</dbReference>
<dbReference type="InterPro" id="IPR014757">
    <property type="entry name" value="Tscrpt_reg_IclR_C"/>
</dbReference>
<dbReference type="PANTHER" id="PTHR30136">
    <property type="entry name" value="HELIX-TURN-HELIX TRANSCRIPTIONAL REGULATOR, ICLR FAMILY"/>
    <property type="match status" value="1"/>
</dbReference>
<evidence type="ECO:0000259" key="4">
    <source>
        <dbReference type="PROSITE" id="PS51077"/>
    </source>
</evidence>
<dbReference type="RefSeq" id="WP_023952878.1">
    <property type="nucleotide sequence ID" value="NZ_CP018134.1"/>
</dbReference>
<keyword evidence="1" id="KW-0805">Transcription regulation</keyword>
<dbReference type="InterPro" id="IPR036388">
    <property type="entry name" value="WH-like_DNA-bd_sf"/>
</dbReference>
<feature type="domain" description="IclR-ED" evidence="5">
    <location>
        <begin position="75"/>
        <end position="255"/>
    </location>
</feature>
<comment type="caution">
    <text evidence="6">The sequence shown here is derived from an EMBL/GenBank/DDBJ whole genome shotgun (WGS) entry which is preliminary data.</text>
</comment>
<evidence type="ECO:0000256" key="1">
    <source>
        <dbReference type="ARBA" id="ARBA00023015"/>
    </source>
</evidence>
<dbReference type="Gene3D" id="1.10.10.10">
    <property type="entry name" value="Winged helix-like DNA-binding domain superfamily/Winged helix DNA-binding domain"/>
    <property type="match status" value="1"/>
</dbReference>
<evidence type="ECO:0000256" key="3">
    <source>
        <dbReference type="ARBA" id="ARBA00023163"/>
    </source>
</evidence>
<dbReference type="Pfam" id="PF09339">
    <property type="entry name" value="HTH_IclR"/>
    <property type="match status" value="1"/>
</dbReference>
<dbReference type="SUPFAM" id="SSF46785">
    <property type="entry name" value="Winged helix' DNA-binding domain"/>
    <property type="match status" value="1"/>
</dbReference>
<keyword evidence="7" id="KW-1185">Reference proteome</keyword>
<organism evidence="6 7">
    <name type="scientific">Microbacterium paludicola</name>
    <dbReference type="NCBI Taxonomy" id="300019"/>
    <lineage>
        <taxon>Bacteria</taxon>
        <taxon>Bacillati</taxon>
        <taxon>Actinomycetota</taxon>
        <taxon>Actinomycetes</taxon>
        <taxon>Micrococcales</taxon>
        <taxon>Microbacteriaceae</taxon>
        <taxon>Microbacterium</taxon>
    </lineage>
</organism>
<evidence type="ECO:0000259" key="5">
    <source>
        <dbReference type="PROSITE" id="PS51078"/>
    </source>
</evidence>
<sequence>MPDTPDAANQPTVRSVERALDILEMLERSDGPLRLVDLSRGTELHAATVLRLVGVLQRRGFVQHDDTGEYRLGVAGLGMAHRYLQSDPLVVRSRPHLQELARTTGLTASLYARSGESRVLAARVDGRDPLRYQLPLGRRLPLLVGAGRTMLAFLPDDERERVLEHASEFRTAGGEVVTPELLRASVDGIRAAGFHISVSERDVGVAAVSVPVLDRERGVVAAVSVLGPDESTTTEMLRGWAPELRRAAHAIALSL</sequence>
<dbReference type="SUPFAM" id="SSF55781">
    <property type="entry name" value="GAF domain-like"/>
    <property type="match status" value="1"/>
</dbReference>
<evidence type="ECO:0000256" key="2">
    <source>
        <dbReference type="ARBA" id="ARBA00023125"/>
    </source>
</evidence>
<keyword evidence="3" id="KW-0804">Transcription</keyword>
<dbReference type="Gene3D" id="3.30.450.40">
    <property type="match status" value="1"/>
</dbReference>
<evidence type="ECO:0000313" key="6">
    <source>
        <dbReference type="EMBL" id="MDR6168294.1"/>
    </source>
</evidence>
<dbReference type="PANTHER" id="PTHR30136:SF35">
    <property type="entry name" value="HTH-TYPE TRANSCRIPTIONAL REGULATOR RV1719"/>
    <property type="match status" value="1"/>
</dbReference>
<proteinExistence type="predicted"/>
<dbReference type="EMBL" id="JAVIZA010000001">
    <property type="protein sequence ID" value="MDR6168294.1"/>
    <property type="molecule type" value="Genomic_DNA"/>
</dbReference>